<feature type="compositionally biased region" description="Basic residues" evidence="1">
    <location>
        <begin position="609"/>
        <end position="620"/>
    </location>
</feature>
<feature type="region of interest" description="Disordered" evidence="1">
    <location>
        <begin position="222"/>
        <end position="263"/>
    </location>
</feature>
<dbReference type="Pfam" id="PF03031">
    <property type="entry name" value="NIF"/>
    <property type="match status" value="1"/>
</dbReference>
<dbReference type="Gene3D" id="3.40.50.1000">
    <property type="entry name" value="HAD superfamily/HAD-like"/>
    <property type="match status" value="1"/>
</dbReference>
<dbReference type="Proteomes" id="UP000594638">
    <property type="component" value="Unassembled WGS sequence"/>
</dbReference>
<feature type="compositionally biased region" description="Polar residues" evidence="1">
    <location>
        <begin position="1"/>
        <end position="11"/>
    </location>
</feature>
<accession>A0A8S0RME0</accession>
<evidence type="ECO:0000259" key="2">
    <source>
        <dbReference type="PROSITE" id="PS50969"/>
    </source>
</evidence>
<feature type="compositionally biased region" description="Polar residues" evidence="1">
    <location>
        <begin position="222"/>
        <end position="236"/>
    </location>
</feature>
<feature type="compositionally biased region" description="Basic residues" evidence="1">
    <location>
        <begin position="395"/>
        <end position="409"/>
    </location>
</feature>
<proteinExistence type="predicted"/>
<feature type="compositionally biased region" description="Basic residues" evidence="1">
    <location>
        <begin position="317"/>
        <end position="329"/>
    </location>
</feature>
<name>A0A8S0RME0_OLEEU</name>
<reference evidence="3 4" key="1">
    <citation type="submission" date="2019-12" db="EMBL/GenBank/DDBJ databases">
        <authorList>
            <person name="Alioto T."/>
            <person name="Alioto T."/>
            <person name="Gomez Garrido J."/>
        </authorList>
    </citation>
    <scope>NUCLEOTIDE SEQUENCE [LARGE SCALE GENOMIC DNA]</scope>
</reference>
<feature type="compositionally biased region" description="Basic and acidic residues" evidence="1">
    <location>
        <begin position="145"/>
        <end position="154"/>
    </location>
</feature>
<feature type="domain" description="FCP1 homology" evidence="2">
    <location>
        <begin position="938"/>
        <end position="1096"/>
    </location>
</feature>
<feature type="region of interest" description="Disordered" evidence="1">
    <location>
        <begin position="376"/>
        <end position="428"/>
    </location>
</feature>
<comment type="caution">
    <text evidence="3">The sequence shown here is derived from an EMBL/GenBank/DDBJ whole genome shotgun (WGS) entry which is preliminary data.</text>
</comment>
<evidence type="ECO:0000313" key="4">
    <source>
        <dbReference type="Proteomes" id="UP000594638"/>
    </source>
</evidence>
<dbReference type="InterPro" id="IPR036412">
    <property type="entry name" value="HAD-like_sf"/>
</dbReference>
<dbReference type="AlphaFoldDB" id="A0A8S0RME0"/>
<dbReference type="InterPro" id="IPR023214">
    <property type="entry name" value="HAD_sf"/>
</dbReference>
<dbReference type="OrthoDB" id="1711508at2759"/>
<feature type="region of interest" description="Disordered" evidence="1">
    <location>
        <begin position="668"/>
        <end position="702"/>
    </location>
</feature>
<feature type="region of interest" description="Disordered" evidence="1">
    <location>
        <begin position="743"/>
        <end position="782"/>
    </location>
</feature>
<feature type="region of interest" description="Disordered" evidence="1">
    <location>
        <begin position="597"/>
        <end position="628"/>
    </location>
</feature>
<feature type="compositionally biased region" description="Basic residues" evidence="1">
    <location>
        <begin position="165"/>
        <end position="176"/>
    </location>
</feature>
<organism evidence="3 4">
    <name type="scientific">Olea europaea subsp. europaea</name>
    <dbReference type="NCBI Taxonomy" id="158383"/>
    <lineage>
        <taxon>Eukaryota</taxon>
        <taxon>Viridiplantae</taxon>
        <taxon>Streptophyta</taxon>
        <taxon>Embryophyta</taxon>
        <taxon>Tracheophyta</taxon>
        <taxon>Spermatophyta</taxon>
        <taxon>Magnoliopsida</taxon>
        <taxon>eudicotyledons</taxon>
        <taxon>Gunneridae</taxon>
        <taxon>Pentapetalae</taxon>
        <taxon>asterids</taxon>
        <taxon>lamiids</taxon>
        <taxon>Lamiales</taxon>
        <taxon>Oleaceae</taxon>
        <taxon>Oleeae</taxon>
        <taxon>Olea</taxon>
    </lineage>
</organism>
<keyword evidence="4" id="KW-1185">Reference proteome</keyword>
<feature type="region of interest" description="Disordered" evidence="1">
    <location>
        <begin position="534"/>
        <end position="563"/>
    </location>
</feature>
<feature type="region of interest" description="Disordered" evidence="1">
    <location>
        <begin position="144"/>
        <end position="183"/>
    </location>
</feature>
<feature type="compositionally biased region" description="Basic residues" evidence="1">
    <location>
        <begin position="467"/>
        <end position="476"/>
    </location>
</feature>
<dbReference type="Gramene" id="OE9A095284T13">
    <property type="protein sequence ID" value="OE9A095284C13"/>
    <property type="gene ID" value="OE9A095284"/>
</dbReference>
<evidence type="ECO:0000256" key="1">
    <source>
        <dbReference type="SAM" id="MobiDB-lite"/>
    </source>
</evidence>
<evidence type="ECO:0000313" key="3">
    <source>
        <dbReference type="EMBL" id="CAA2980935.1"/>
    </source>
</evidence>
<feature type="region of interest" description="Disordered" evidence="1">
    <location>
        <begin position="1"/>
        <end position="30"/>
    </location>
</feature>
<feature type="compositionally biased region" description="Basic and acidic residues" evidence="1">
    <location>
        <begin position="376"/>
        <end position="386"/>
    </location>
</feature>
<feature type="region of interest" description="Disordered" evidence="1">
    <location>
        <begin position="300"/>
        <end position="341"/>
    </location>
</feature>
<dbReference type="PROSITE" id="PS50969">
    <property type="entry name" value="FCP1"/>
    <property type="match status" value="1"/>
</dbReference>
<feature type="compositionally biased region" description="Basic residues" evidence="1">
    <location>
        <begin position="238"/>
        <end position="250"/>
    </location>
</feature>
<feature type="compositionally biased region" description="Polar residues" evidence="1">
    <location>
        <begin position="155"/>
        <end position="164"/>
    </location>
</feature>
<dbReference type="SUPFAM" id="SSF56784">
    <property type="entry name" value="HAD-like"/>
    <property type="match status" value="1"/>
</dbReference>
<dbReference type="InterPro" id="IPR004274">
    <property type="entry name" value="FCP1_dom"/>
</dbReference>
<sequence length="1151" mass="130879">MDTNSIQNSAGDSLMKNKRRRKKANKTDELLNMNQMDDALEVPHIGKICTAAVNDLQNNLMELGSQSQAEQSQIVTKPIELHAGQTVLRKKKKREQKKMEAKIEGEHQSVDQMDDHLEVPAIGKLCNDVQNKLIVLDSTAQWHVEQSKMDRRSTENITEGTVLSKNKKKKQKKKKAKNEAELRSVDQMDDHYIGKICTGTNSDLQNNFVELDSTALLHVEQSKMNSGSSENISEGTVQRKKRKRKQKKEKAKNEGELQSVDPMDDQLEVPAIGKLCIVADNDLQNNLIDLDSTAQWHVERSKMDTRSTENITEGTVQRKKKEKKQKKKKDKNEGELQSVDHMDNHLEAPAIGKLCIVANNDLQNNLIELDSSEQWHVEQSKMDTRSTENITKGTAQRKRREKKQKKKKAKNESELQSVNQMDDRLEAPADNDLQNNLIELDSSAQWHVKQSKMDTRSTENITEGTTQRKKKKKKQKKNEAKNESELQSVDQMDDHLEAPAIGKLCTVANSNLQNDVIELDSTARLLVELSKIDTSSTENNTERLSKKENRKQKKKKDKNEGELHSVDIANNDLQKNIIELGLTAQLHLEQSKMDTRSIENISEGTVQKEKRKRKQKKKKAKNEGELESVDQMDDHLEVPSIGKLCIVTNNDLQNNLIELDSTAKWHVEQSKMDTRSTENTTEGTVQRKRRKQKKAKNEGELHRVNQMDDHLEAPALGKPFIVANDDLQNNLVELDSTAQFNTKEAKMGTRSTKNLSEGIAQRKRSWRKQNEMRANTKDERQSVGIMSNLNLPDVTHGVGNGTKVITNESTTSLLHLVHDTMKPVGLNKNKASLAPVDIDSKSYSEFLELRSAPMERPREMEVEMFSCKSRHIPLPHEMSSKNEKIENEFKKEENIVHQGKDSAACSSCDVAVTKHLSSPILKEDHLSNDSFLGIAPVASVRRKLLVLDVNGLLADIVMPAPKDSVADTRLLGRAVFRRPFCNDFLKFCFENFDVAIWSSRSKKVIDIVVDYLLGDLRQKLLFCWVIFSTIIKIKGSTSKTIYFSCLNIVFQVLNEALVYNEDGNMQLNIAVLNLAEFFVNSFALSFLFYIEFLHSICPGGNLRVYLEDMLKCDNVKRYVEQHPFGQGAIDERNIYWSFYSRVLESVSAKSF</sequence>
<dbReference type="EMBL" id="CACTIH010003659">
    <property type="protein sequence ID" value="CAA2980935.1"/>
    <property type="molecule type" value="Genomic_DNA"/>
</dbReference>
<gene>
    <name evidence="3" type="ORF">OLEA9_A095284</name>
</gene>
<feature type="compositionally biased region" description="Basic and acidic residues" evidence="1">
    <location>
        <begin position="330"/>
        <end position="341"/>
    </location>
</feature>
<feature type="compositionally biased region" description="Basic and acidic residues" evidence="1">
    <location>
        <begin position="768"/>
        <end position="781"/>
    </location>
</feature>
<protein>
    <recommendedName>
        <fullName evidence="2">FCP1 homology domain-containing protein</fullName>
    </recommendedName>
</protein>
<feature type="region of interest" description="Disordered" evidence="1">
    <location>
        <begin position="444"/>
        <end position="490"/>
    </location>
</feature>
<dbReference type="SMART" id="SM00577">
    <property type="entry name" value="CPDc"/>
    <property type="match status" value="1"/>
</dbReference>